<evidence type="ECO:0000256" key="4">
    <source>
        <dbReference type="ARBA" id="ARBA00022679"/>
    </source>
</evidence>
<accession>A0A6A3P1T9</accession>
<organism evidence="8 9">
    <name type="scientific">Phytophthora rubi</name>
    <dbReference type="NCBI Taxonomy" id="129364"/>
    <lineage>
        <taxon>Eukaryota</taxon>
        <taxon>Sar</taxon>
        <taxon>Stramenopiles</taxon>
        <taxon>Oomycota</taxon>
        <taxon>Peronosporomycetes</taxon>
        <taxon>Peronosporales</taxon>
        <taxon>Peronosporaceae</taxon>
        <taxon>Phytophthora</taxon>
    </lineage>
</organism>
<dbReference type="InterPro" id="IPR047107">
    <property type="entry name" value="DNA-dir_RNA_pol1_lsu_C"/>
</dbReference>
<dbReference type="Gene3D" id="1.10.150.390">
    <property type="match status" value="1"/>
</dbReference>
<comment type="similarity">
    <text evidence="1">Belongs to the RNA polymerase beta' chain family.</text>
</comment>
<sequence>MSVRKNPYFVFCGRNQKENFVELHLRFPTHSKTLLMVPLVEKVAKQVLVQYCPGISRCYLINQRIGESQEEKPCVQTEGLNFQEIWGFDDILDVNNLATNDIYKVLLTYGVEAARASISKQIMDVFGVYGISVDPRHLSLLADYMTAQGGYMPLNRMGMNNKGSSLQQITFETSMKFLSQAAMGGLVDKLESPSARLVLGQPPRVGTGSFSLLQPIAL</sequence>
<reference evidence="8 9" key="1">
    <citation type="submission" date="2018-09" db="EMBL/GenBank/DDBJ databases">
        <title>Genomic investigation of the strawberry pathogen Phytophthora fragariae indicates pathogenicity is determined by transcriptional variation in three key races.</title>
        <authorList>
            <person name="Adams T.M."/>
            <person name="Armitage A.D."/>
            <person name="Sobczyk M.K."/>
            <person name="Bates H.J."/>
            <person name="Dunwell J.M."/>
            <person name="Nellist C.F."/>
            <person name="Harrison R.J."/>
        </authorList>
    </citation>
    <scope>NUCLEOTIDE SEQUENCE [LARGE SCALE GENOMIC DNA]</scope>
    <source>
        <strain evidence="8 9">SCRP249</strain>
    </source>
</reference>
<dbReference type="AlphaFoldDB" id="A0A6A3P1T9"/>
<dbReference type="SUPFAM" id="SSF64484">
    <property type="entry name" value="beta and beta-prime subunits of DNA dependent RNA-polymerase"/>
    <property type="match status" value="1"/>
</dbReference>
<dbReference type="CDD" id="cd02735">
    <property type="entry name" value="RNAP_I_Rpa1_C"/>
    <property type="match status" value="1"/>
</dbReference>
<dbReference type="GO" id="GO:0003677">
    <property type="term" value="F:DNA binding"/>
    <property type="evidence" value="ECO:0007669"/>
    <property type="project" value="InterPro"/>
</dbReference>
<dbReference type="InterPro" id="IPR045867">
    <property type="entry name" value="DNA-dir_RpoC_beta_prime"/>
</dbReference>
<evidence type="ECO:0000256" key="6">
    <source>
        <dbReference type="ARBA" id="ARBA00023163"/>
    </source>
</evidence>
<dbReference type="GO" id="GO:0005736">
    <property type="term" value="C:RNA polymerase I complex"/>
    <property type="evidence" value="ECO:0007669"/>
    <property type="project" value="TreeGrafter"/>
</dbReference>
<keyword evidence="6" id="KW-0804">Transcription</keyword>
<keyword evidence="5" id="KW-0548">Nucleotidyltransferase</keyword>
<dbReference type="EMBL" id="QXFV01000030">
    <property type="protein sequence ID" value="KAE9051885.1"/>
    <property type="molecule type" value="Genomic_DNA"/>
</dbReference>
<dbReference type="GO" id="GO:0003899">
    <property type="term" value="F:DNA-directed RNA polymerase activity"/>
    <property type="evidence" value="ECO:0007669"/>
    <property type="project" value="UniProtKB-EC"/>
</dbReference>
<protein>
    <recommendedName>
        <fullName evidence="2">DNA-directed RNA polymerase</fullName>
        <ecNumber evidence="2">2.7.7.6</ecNumber>
    </recommendedName>
</protein>
<dbReference type="Gene3D" id="3.30.70.2850">
    <property type="match status" value="1"/>
</dbReference>
<dbReference type="InterPro" id="IPR007081">
    <property type="entry name" value="RNA_pol_Rpb1_5"/>
</dbReference>
<keyword evidence="3" id="KW-0240">DNA-directed RNA polymerase</keyword>
<dbReference type="Pfam" id="PF04998">
    <property type="entry name" value="RNA_pol_Rpb1_5"/>
    <property type="match status" value="1"/>
</dbReference>
<evidence type="ECO:0000313" key="8">
    <source>
        <dbReference type="EMBL" id="KAE9051885.1"/>
    </source>
</evidence>
<dbReference type="PANTHER" id="PTHR19376">
    <property type="entry name" value="DNA-DIRECTED RNA POLYMERASE"/>
    <property type="match status" value="1"/>
</dbReference>
<evidence type="ECO:0000256" key="3">
    <source>
        <dbReference type="ARBA" id="ARBA00022478"/>
    </source>
</evidence>
<evidence type="ECO:0000256" key="1">
    <source>
        <dbReference type="ARBA" id="ARBA00006460"/>
    </source>
</evidence>
<feature type="domain" description="RNA polymerase Rpb1" evidence="7">
    <location>
        <begin position="42"/>
        <end position="165"/>
    </location>
</feature>
<evidence type="ECO:0000259" key="7">
    <source>
        <dbReference type="Pfam" id="PF04998"/>
    </source>
</evidence>
<evidence type="ECO:0000313" key="9">
    <source>
        <dbReference type="Proteomes" id="UP000429607"/>
    </source>
</evidence>
<name>A0A6A3P1T9_9STRA</name>
<gene>
    <name evidence="8" type="ORF">PR001_g1035</name>
</gene>
<dbReference type="Proteomes" id="UP000429607">
    <property type="component" value="Unassembled WGS sequence"/>
</dbReference>
<dbReference type="GO" id="GO:0006351">
    <property type="term" value="P:DNA-templated transcription"/>
    <property type="evidence" value="ECO:0007669"/>
    <property type="project" value="InterPro"/>
</dbReference>
<comment type="caution">
    <text evidence="8">The sequence shown here is derived from an EMBL/GenBank/DDBJ whole genome shotgun (WGS) entry which is preliminary data.</text>
</comment>
<evidence type="ECO:0000256" key="2">
    <source>
        <dbReference type="ARBA" id="ARBA00012418"/>
    </source>
</evidence>
<dbReference type="PANTHER" id="PTHR19376:SF11">
    <property type="entry name" value="DNA-DIRECTED RNA POLYMERASE I SUBUNIT RPA1"/>
    <property type="match status" value="1"/>
</dbReference>
<evidence type="ECO:0000256" key="5">
    <source>
        <dbReference type="ARBA" id="ARBA00022695"/>
    </source>
</evidence>
<dbReference type="EC" id="2.7.7.6" evidence="2"/>
<keyword evidence="4" id="KW-0808">Transferase</keyword>
<proteinExistence type="inferred from homology"/>